<sequence>MNHIFQAHGDEGIKDPNKAYKALTTLGGQNKWRFELALTHKNCLWYTQFRSRCSILIRWCPADGCNNVKPRSVAGSL</sequence>
<proteinExistence type="predicted"/>
<gene>
    <name evidence="1" type="ORF">VNO77_33889</name>
</gene>
<reference evidence="1 2" key="1">
    <citation type="submission" date="2024-01" db="EMBL/GenBank/DDBJ databases">
        <title>The genomes of 5 underutilized Papilionoideae crops provide insights into root nodulation and disease resistanc.</title>
        <authorList>
            <person name="Jiang F."/>
        </authorList>
    </citation>
    <scope>NUCLEOTIDE SEQUENCE [LARGE SCALE GENOMIC DNA]</scope>
    <source>
        <strain evidence="1">LVBAO_FW01</strain>
        <tissue evidence="1">Leaves</tissue>
    </source>
</reference>
<dbReference type="AlphaFoldDB" id="A0AAN9Q183"/>
<evidence type="ECO:0000313" key="1">
    <source>
        <dbReference type="EMBL" id="KAK7315348.1"/>
    </source>
</evidence>
<name>A0AAN9Q183_CANGL</name>
<evidence type="ECO:0000313" key="2">
    <source>
        <dbReference type="Proteomes" id="UP001367508"/>
    </source>
</evidence>
<comment type="caution">
    <text evidence="1">The sequence shown here is derived from an EMBL/GenBank/DDBJ whole genome shotgun (WGS) entry which is preliminary data.</text>
</comment>
<organism evidence="1 2">
    <name type="scientific">Canavalia gladiata</name>
    <name type="common">Sword bean</name>
    <name type="synonym">Dolichos gladiatus</name>
    <dbReference type="NCBI Taxonomy" id="3824"/>
    <lineage>
        <taxon>Eukaryota</taxon>
        <taxon>Viridiplantae</taxon>
        <taxon>Streptophyta</taxon>
        <taxon>Embryophyta</taxon>
        <taxon>Tracheophyta</taxon>
        <taxon>Spermatophyta</taxon>
        <taxon>Magnoliopsida</taxon>
        <taxon>eudicotyledons</taxon>
        <taxon>Gunneridae</taxon>
        <taxon>Pentapetalae</taxon>
        <taxon>rosids</taxon>
        <taxon>fabids</taxon>
        <taxon>Fabales</taxon>
        <taxon>Fabaceae</taxon>
        <taxon>Papilionoideae</taxon>
        <taxon>50 kb inversion clade</taxon>
        <taxon>NPAAA clade</taxon>
        <taxon>indigoferoid/millettioid clade</taxon>
        <taxon>Phaseoleae</taxon>
        <taxon>Canavalia</taxon>
    </lineage>
</organism>
<protein>
    <submittedName>
        <fullName evidence="1">Uncharacterized protein</fullName>
    </submittedName>
</protein>
<accession>A0AAN9Q183</accession>
<dbReference type="EMBL" id="JAYMYQ010000008">
    <property type="protein sequence ID" value="KAK7315348.1"/>
    <property type="molecule type" value="Genomic_DNA"/>
</dbReference>
<dbReference type="Proteomes" id="UP001367508">
    <property type="component" value="Unassembled WGS sequence"/>
</dbReference>
<keyword evidence="2" id="KW-1185">Reference proteome</keyword>